<gene>
    <name evidence="8" type="ORF">GCM10009038_10230</name>
</gene>
<dbReference type="Gene3D" id="3.40.50.300">
    <property type="entry name" value="P-loop containing nucleotide triphosphate hydrolases"/>
    <property type="match status" value="1"/>
</dbReference>
<comment type="catalytic activity">
    <reaction evidence="6">
        <text>GTP + H2O = GDP + phosphate + H(+)</text>
        <dbReference type="Rhea" id="RHEA:19669"/>
        <dbReference type="ChEBI" id="CHEBI:15377"/>
        <dbReference type="ChEBI" id="CHEBI:15378"/>
        <dbReference type="ChEBI" id="CHEBI:37565"/>
        <dbReference type="ChEBI" id="CHEBI:43474"/>
        <dbReference type="ChEBI" id="CHEBI:58189"/>
    </reaction>
    <physiologicalReaction direction="left-to-right" evidence="6">
        <dbReference type="Rhea" id="RHEA:19670"/>
    </physiologicalReaction>
</comment>
<evidence type="ECO:0000256" key="5">
    <source>
        <dbReference type="ARBA" id="ARBA00045658"/>
    </source>
</evidence>
<keyword evidence="3" id="KW-0143">Chaperone</keyword>
<dbReference type="InterPro" id="IPR027417">
    <property type="entry name" value="P-loop_NTPase"/>
</dbReference>
<organism evidence="8 9">
    <name type="scientific">Salinicola rhizosphaerae</name>
    <dbReference type="NCBI Taxonomy" id="1443141"/>
    <lineage>
        <taxon>Bacteria</taxon>
        <taxon>Pseudomonadati</taxon>
        <taxon>Pseudomonadota</taxon>
        <taxon>Gammaproteobacteria</taxon>
        <taxon>Oceanospirillales</taxon>
        <taxon>Halomonadaceae</taxon>
        <taxon>Salinicola</taxon>
    </lineage>
</organism>
<evidence type="ECO:0000256" key="6">
    <source>
        <dbReference type="ARBA" id="ARBA00049117"/>
    </source>
</evidence>
<dbReference type="Pfam" id="PF07683">
    <property type="entry name" value="CobW_C"/>
    <property type="match status" value="1"/>
</dbReference>
<name>A0ABQ3DZ75_9GAMM</name>
<dbReference type="SUPFAM" id="SSF90002">
    <property type="entry name" value="Hypothetical protein YjiA, C-terminal domain"/>
    <property type="match status" value="1"/>
</dbReference>
<dbReference type="InterPro" id="IPR011629">
    <property type="entry name" value="CobW-like_C"/>
</dbReference>
<dbReference type="PANTHER" id="PTHR13748:SF62">
    <property type="entry name" value="COBW DOMAIN-CONTAINING PROTEIN"/>
    <property type="match status" value="1"/>
</dbReference>
<dbReference type="InterPro" id="IPR036627">
    <property type="entry name" value="CobW-likC_sf"/>
</dbReference>
<evidence type="ECO:0000256" key="2">
    <source>
        <dbReference type="ARBA" id="ARBA00022801"/>
    </source>
</evidence>
<dbReference type="InterPro" id="IPR003495">
    <property type="entry name" value="CobW/HypB/UreG_nucleotide-bd"/>
</dbReference>
<comment type="caution">
    <text evidence="8">The sequence shown here is derived from an EMBL/GenBank/DDBJ whole genome shotgun (WGS) entry which is preliminary data.</text>
</comment>
<dbReference type="InterPro" id="IPR051316">
    <property type="entry name" value="Zinc-reg_GTPase_activator"/>
</dbReference>
<evidence type="ECO:0000256" key="3">
    <source>
        <dbReference type="ARBA" id="ARBA00023186"/>
    </source>
</evidence>
<evidence type="ECO:0000256" key="1">
    <source>
        <dbReference type="ARBA" id="ARBA00022741"/>
    </source>
</evidence>
<dbReference type="SMART" id="SM00833">
    <property type="entry name" value="CobW_C"/>
    <property type="match status" value="1"/>
</dbReference>
<protein>
    <submittedName>
        <fullName evidence="8">ATP-binding protein</fullName>
    </submittedName>
</protein>
<dbReference type="Proteomes" id="UP000646745">
    <property type="component" value="Unassembled WGS sequence"/>
</dbReference>
<evidence type="ECO:0000256" key="4">
    <source>
        <dbReference type="ARBA" id="ARBA00034320"/>
    </source>
</evidence>
<accession>A0ABQ3DZ75</accession>
<keyword evidence="9" id="KW-1185">Reference proteome</keyword>
<proteinExistence type="inferred from homology"/>
<keyword evidence="1" id="KW-0547">Nucleotide-binding</keyword>
<feature type="domain" description="CobW C-terminal" evidence="7">
    <location>
        <begin position="271"/>
        <end position="365"/>
    </location>
</feature>
<comment type="similarity">
    <text evidence="4">Belongs to the SIMIBI class G3E GTPase family. ZNG1 subfamily.</text>
</comment>
<evidence type="ECO:0000259" key="7">
    <source>
        <dbReference type="SMART" id="SM00833"/>
    </source>
</evidence>
<dbReference type="SUPFAM" id="SSF52540">
    <property type="entry name" value="P-loop containing nucleoside triphosphate hydrolases"/>
    <property type="match status" value="1"/>
</dbReference>
<dbReference type="CDD" id="cd03112">
    <property type="entry name" value="CobW-like"/>
    <property type="match status" value="1"/>
</dbReference>
<evidence type="ECO:0000313" key="9">
    <source>
        <dbReference type="Proteomes" id="UP000646745"/>
    </source>
</evidence>
<evidence type="ECO:0000313" key="8">
    <source>
        <dbReference type="EMBL" id="GHB13873.1"/>
    </source>
</evidence>
<keyword evidence="2" id="KW-0378">Hydrolase</keyword>
<dbReference type="Gene3D" id="3.30.1220.10">
    <property type="entry name" value="CobW-like, C-terminal domain"/>
    <property type="match status" value="1"/>
</dbReference>
<comment type="function">
    <text evidence="5">Zinc chaperone that directly transfers zinc cofactor to target proteins, thereby activating them. Zinc is transferred from the CXCC motif in the GTPase domain to the zinc binding site in target proteins in a process requiring GTP hydrolysis.</text>
</comment>
<keyword evidence="8" id="KW-0067">ATP-binding</keyword>
<dbReference type="PANTHER" id="PTHR13748">
    <property type="entry name" value="COBW-RELATED"/>
    <property type="match status" value="1"/>
</dbReference>
<reference evidence="9" key="1">
    <citation type="journal article" date="2019" name="Int. J. Syst. Evol. Microbiol.">
        <title>The Global Catalogue of Microorganisms (GCM) 10K type strain sequencing project: providing services to taxonomists for standard genome sequencing and annotation.</title>
        <authorList>
            <consortium name="The Broad Institute Genomics Platform"/>
            <consortium name="The Broad Institute Genome Sequencing Center for Infectious Disease"/>
            <person name="Wu L."/>
            <person name="Ma J."/>
        </authorList>
    </citation>
    <scope>NUCLEOTIDE SEQUENCE [LARGE SCALE GENOMIC DNA]</scope>
    <source>
        <strain evidence="9">KCTC 32998</strain>
    </source>
</reference>
<dbReference type="RefSeq" id="WP_189443560.1">
    <property type="nucleotide sequence ID" value="NZ_BMZI01000002.1"/>
</dbReference>
<dbReference type="Pfam" id="PF02492">
    <property type="entry name" value="cobW"/>
    <property type="match status" value="1"/>
</dbReference>
<dbReference type="EMBL" id="BMZI01000002">
    <property type="protein sequence ID" value="GHB13873.1"/>
    <property type="molecule type" value="Genomic_DNA"/>
</dbReference>
<dbReference type="GO" id="GO:0005524">
    <property type="term" value="F:ATP binding"/>
    <property type="evidence" value="ECO:0007669"/>
    <property type="project" value="UniProtKB-KW"/>
</dbReference>
<sequence length="365" mass="39990">MPSTRHHPIPVTLLTGFLGSGKTTLLNRLVRQPGMNRILVIINEFGEIGLDHQLFSATDETEVVTLDSGCLCCTIRGDLARTLRDAPWRFSRGGQRQFDRLVIETTGLADPAPILHTLMTDAKLVAQYRLDGIVTTVDAAHGASTLDRHPEAVKQSAIADLLLLTKSDLTDEASLAALRRRLTTINPGAAQRVITAGEIDATALIGLGLMDADGTRADLARWLDGYLDPEPPVMDGLSFNAGGATGLSPLTIGSREAYGLHNDPNRHDDHIHAHSFTLDTPIDLARFEAWLDLMLALMGENMLRIKGILNIEGRDRPTVIHGVQHIFHPPVELDAWPDEDRRSRLVFITRDIPRKSLESVMVAVS</sequence>